<organism evidence="2 3">
    <name type="scientific">Oculimacula yallundae</name>
    <dbReference type="NCBI Taxonomy" id="86028"/>
    <lineage>
        <taxon>Eukaryota</taxon>
        <taxon>Fungi</taxon>
        <taxon>Dikarya</taxon>
        <taxon>Ascomycota</taxon>
        <taxon>Pezizomycotina</taxon>
        <taxon>Leotiomycetes</taxon>
        <taxon>Helotiales</taxon>
        <taxon>Ploettnerulaceae</taxon>
        <taxon>Oculimacula</taxon>
    </lineage>
</organism>
<feature type="compositionally biased region" description="Low complexity" evidence="1">
    <location>
        <begin position="109"/>
        <end position="122"/>
    </location>
</feature>
<protein>
    <submittedName>
        <fullName evidence="2">Uncharacterized protein</fullName>
    </submittedName>
</protein>
<reference evidence="2 3" key="1">
    <citation type="journal article" date="2024" name="Commun. Biol.">
        <title>Comparative genomic analysis of thermophilic fungi reveals convergent evolutionary adaptations and gene losses.</title>
        <authorList>
            <person name="Steindorff A.S."/>
            <person name="Aguilar-Pontes M.V."/>
            <person name="Robinson A.J."/>
            <person name="Andreopoulos B."/>
            <person name="LaButti K."/>
            <person name="Kuo A."/>
            <person name="Mondo S."/>
            <person name="Riley R."/>
            <person name="Otillar R."/>
            <person name="Haridas S."/>
            <person name="Lipzen A."/>
            <person name="Grimwood J."/>
            <person name="Schmutz J."/>
            <person name="Clum A."/>
            <person name="Reid I.D."/>
            <person name="Moisan M.C."/>
            <person name="Butler G."/>
            <person name="Nguyen T.T.M."/>
            <person name="Dewar K."/>
            <person name="Conant G."/>
            <person name="Drula E."/>
            <person name="Henrissat B."/>
            <person name="Hansel C."/>
            <person name="Singer S."/>
            <person name="Hutchinson M.I."/>
            <person name="de Vries R.P."/>
            <person name="Natvig D.O."/>
            <person name="Powell A.J."/>
            <person name="Tsang A."/>
            <person name="Grigoriev I.V."/>
        </authorList>
    </citation>
    <scope>NUCLEOTIDE SEQUENCE [LARGE SCALE GENOMIC DNA]</scope>
    <source>
        <strain evidence="2 3">CBS 494.80</strain>
    </source>
</reference>
<name>A0ABR4BRY4_9HELO</name>
<keyword evidence="3" id="KW-1185">Reference proteome</keyword>
<evidence type="ECO:0000256" key="1">
    <source>
        <dbReference type="SAM" id="MobiDB-lite"/>
    </source>
</evidence>
<evidence type="ECO:0000313" key="3">
    <source>
        <dbReference type="Proteomes" id="UP001595075"/>
    </source>
</evidence>
<feature type="region of interest" description="Disordered" evidence="1">
    <location>
        <begin position="272"/>
        <end position="331"/>
    </location>
</feature>
<feature type="region of interest" description="Disordered" evidence="1">
    <location>
        <begin position="1"/>
        <end position="24"/>
    </location>
</feature>
<comment type="caution">
    <text evidence="2">The sequence shown here is derived from an EMBL/GenBank/DDBJ whole genome shotgun (WGS) entry which is preliminary data.</text>
</comment>
<evidence type="ECO:0000313" key="2">
    <source>
        <dbReference type="EMBL" id="KAL2059991.1"/>
    </source>
</evidence>
<proteinExistence type="predicted"/>
<feature type="region of interest" description="Disordered" evidence="1">
    <location>
        <begin position="497"/>
        <end position="643"/>
    </location>
</feature>
<feature type="compositionally biased region" description="Basic and acidic residues" evidence="1">
    <location>
        <begin position="165"/>
        <end position="180"/>
    </location>
</feature>
<gene>
    <name evidence="2" type="ORF">VTL71DRAFT_9813</name>
</gene>
<feature type="compositionally biased region" description="Basic and acidic residues" evidence="1">
    <location>
        <begin position="581"/>
        <end position="595"/>
    </location>
</feature>
<feature type="compositionally biased region" description="Basic and acidic residues" evidence="1">
    <location>
        <begin position="497"/>
        <end position="529"/>
    </location>
</feature>
<feature type="compositionally biased region" description="Polar residues" evidence="1">
    <location>
        <begin position="132"/>
        <end position="154"/>
    </location>
</feature>
<accession>A0ABR4BRY4</accession>
<feature type="region of interest" description="Disordered" evidence="1">
    <location>
        <begin position="208"/>
        <end position="234"/>
    </location>
</feature>
<sequence length="762" mass="82996">MSQVALGRGTLGQPKGPSKVTPRPLCPNLARQDSKALRSAAYFSTSRVTIGFPDQEPCFASPAWIRLTCSPHRADTLRVEPYLVEHGRSVMLRAAELLVPRPLAPRIPPSHSSSPRSSNTSSAMAPSPRTPVRQQGRINGDQSDSPSDRASTCITPDTPPPPPKDTPRPKKVSALEKDLPAKPILRHASPERPGLLDATDSAAKRMTVDYPPLKPSNVSRHRPTMSDTSFEVTPSLRSVRDSTNFEIGTASTKTSLKVQGLPVTITSQRTLHPASSGIPVPGARASGSGPISTRPRRVASLSHGGHIGAYKNGSPIQRYPSSPKAVTKTPIKFNRRKARDFQVLPDSSPDDGLKVKVKVDVKQTEENLDASEDTLIDDSILEIPAQSDTDRRYTKLGVGPTVRYSKDAREVLMGKSPNVKNVLKNASHIGTSSSVKLLNDSPYPLIPKKQVKEVKSKFQANDVSASRVTRPTASSAARTQDTKAMVENRKSFMPSEMKKATELKKSPTIKRSQDVKKRSEIKKGPEVKKVSKGIRSRVSDLLHGRRRTSQPLVNKSPAPSICKTSKTQAKKVVEVINTDEPSDRMHSDSDQREVQAHSGATLAAHTTPAAVRRRRRAAFNFPGTPDDNDDDDQPPPPPRNSVEDLRAHYLEDGASHQTDDERLVTTIGRMQTALDQIMAISATHVGQYPGFRIVIEPIIQSLGTSIVSAQNARVAVMQLDNARLRVMADTLIMSEAIGRAADQARNMLEDIEDMIPDADVAV</sequence>
<feature type="region of interest" description="Disordered" evidence="1">
    <location>
        <begin position="103"/>
        <end position="196"/>
    </location>
</feature>
<dbReference type="Proteomes" id="UP001595075">
    <property type="component" value="Unassembled WGS sequence"/>
</dbReference>
<dbReference type="EMBL" id="JAZHXI010000024">
    <property type="protein sequence ID" value="KAL2059991.1"/>
    <property type="molecule type" value="Genomic_DNA"/>
</dbReference>
<feature type="compositionally biased region" description="Polar residues" evidence="1">
    <location>
        <begin position="225"/>
        <end position="234"/>
    </location>
</feature>